<dbReference type="AlphaFoldDB" id="B4D795"/>
<proteinExistence type="predicted"/>
<dbReference type="InterPro" id="IPR021860">
    <property type="entry name" value="Peptidase_S12_Pab87-rel_C"/>
</dbReference>
<evidence type="ECO:0000313" key="5">
    <source>
        <dbReference type="Proteomes" id="UP000005824"/>
    </source>
</evidence>
<feature type="domain" description="Beta-lactamase-related" evidence="2">
    <location>
        <begin position="31"/>
        <end position="347"/>
    </location>
</feature>
<comment type="caution">
    <text evidence="4">The sequence shown here is derived from an EMBL/GenBank/DDBJ whole genome shotgun (WGS) entry which is preliminary data.</text>
</comment>
<dbReference type="InterPro" id="IPR050491">
    <property type="entry name" value="AmpC-like"/>
</dbReference>
<dbReference type="PANTHER" id="PTHR46825:SF9">
    <property type="entry name" value="BETA-LACTAMASE-RELATED DOMAIN-CONTAINING PROTEIN"/>
    <property type="match status" value="1"/>
</dbReference>
<dbReference type="RefSeq" id="WP_006982106.1">
    <property type="nucleotide sequence ID" value="NZ_ABVL01000017.1"/>
</dbReference>
<keyword evidence="5" id="KW-1185">Reference proteome</keyword>
<organism evidence="4 5">
    <name type="scientific">Chthoniobacter flavus Ellin428</name>
    <dbReference type="NCBI Taxonomy" id="497964"/>
    <lineage>
        <taxon>Bacteria</taxon>
        <taxon>Pseudomonadati</taxon>
        <taxon>Verrucomicrobiota</taxon>
        <taxon>Spartobacteria</taxon>
        <taxon>Chthoniobacterales</taxon>
        <taxon>Chthoniobacteraceae</taxon>
        <taxon>Chthoniobacter</taxon>
    </lineage>
</organism>
<dbReference type="Proteomes" id="UP000005824">
    <property type="component" value="Unassembled WGS sequence"/>
</dbReference>
<gene>
    <name evidence="4" type="ORF">CfE428DRAFT_4785</name>
</gene>
<dbReference type="InterPro" id="IPR012338">
    <property type="entry name" value="Beta-lactam/transpept-like"/>
</dbReference>
<sequence>MKITVFLRASLLALFLLPRVFAETPVEWSEKHIRAQVKPDMPGVAVLVARDGQILFQGGFGLADVEQKVPITTETKFRIGSVTKQFVASAIMKLAEEGKLAISDPLAKYFPDLPNAKEITLKNLLTHTSGLKSYTERPDFFAGVTKPIEPTALIVSMQKDKPNFAPGTRYEYCNSGYFLLGEIVAKVSGQSLADYLRTTFFEPLGMKDTGIYVNANSPAGAAKGYAVAGGKATLALDWDMSWAGGAGAIYSTVGDLFHWTETLHAGRVVNAESLKVMTTPYPLPPEVDPSHYGFGLVISDFEGLPAIWHNGGLQGWSSNVVWLPGQKVVLVALANALPPQPSLEPAALNHQFAKHFLADEIAQLPKPLEDKAVDPKTFVAFVGRYDYLSAIMNVTLENDHLYAQLTGQEKYEIFSKAPDVFFWKITSAQVQFLRNDKGEVTAARHSQNGNTFRAPRLTDTKVTPEQLDAFVGKYYYGPAAVLNIRRDDRQLYAQLTGQPEMPIFPTADDSFEWHMVKASIHFLRGEDGKVTKLVHTQNGNTIDAPKLVPAK</sequence>
<keyword evidence="1" id="KW-0732">Signal</keyword>
<accession>B4D795</accession>
<evidence type="ECO:0000256" key="1">
    <source>
        <dbReference type="SAM" id="SignalP"/>
    </source>
</evidence>
<evidence type="ECO:0000259" key="3">
    <source>
        <dbReference type="Pfam" id="PF11954"/>
    </source>
</evidence>
<reference evidence="4 5" key="1">
    <citation type="journal article" date="2011" name="J. Bacteriol.">
        <title>Genome sequence of Chthoniobacter flavus Ellin428, an aerobic heterotrophic soil bacterium.</title>
        <authorList>
            <person name="Kant R."/>
            <person name="van Passel M.W."/>
            <person name="Palva A."/>
            <person name="Lucas S."/>
            <person name="Lapidus A."/>
            <person name="Glavina Del Rio T."/>
            <person name="Dalin E."/>
            <person name="Tice H."/>
            <person name="Bruce D."/>
            <person name="Goodwin L."/>
            <person name="Pitluck S."/>
            <person name="Larimer F.W."/>
            <person name="Land M.L."/>
            <person name="Hauser L."/>
            <person name="Sangwan P."/>
            <person name="de Vos W.M."/>
            <person name="Janssen P.H."/>
            <person name="Smidt H."/>
        </authorList>
    </citation>
    <scope>NUCLEOTIDE SEQUENCE [LARGE SCALE GENOMIC DNA]</scope>
    <source>
        <strain evidence="4 5">Ellin428</strain>
    </source>
</reference>
<evidence type="ECO:0000313" key="4">
    <source>
        <dbReference type="EMBL" id="EDY17746.1"/>
    </source>
</evidence>
<feature type="signal peptide" evidence="1">
    <location>
        <begin position="1"/>
        <end position="22"/>
    </location>
</feature>
<dbReference type="EMBL" id="ABVL01000017">
    <property type="protein sequence ID" value="EDY17746.1"/>
    <property type="molecule type" value="Genomic_DNA"/>
</dbReference>
<dbReference type="Pfam" id="PF00144">
    <property type="entry name" value="Beta-lactamase"/>
    <property type="match status" value="1"/>
</dbReference>
<dbReference type="Pfam" id="PF11954">
    <property type="entry name" value="DUF3471"/>
    <property type="match status" value="1"/>
</dbReference>
<dbReference type="Gene3D" id="3.40.710.10">
    <property type="entry name" value="DD-peptidase/beta-lactamase superfamily"/>
    <property type="match status" value="1"/>
</dbReference>
<dbReference type="PANTHER" id="PTHR46825">
    <property type="entry name" value="D-ALANYL-D-ALANINE-CARBOXYPEPTIDASE/ENDOPEPTIDASE AMPH"/>
    <property type="match status" value="1"/>
</dbReference>
<dbReference type="InParanoid" id="B4D795"/>
<feature type="domain" description="Peptidase S12 Pab87-related C-terminal" evidence="3">
    <location>
        <begin position="462"/>
        <end position="534"/>
    </location>
</feature>
<dbReference type="SUPFAM" id="SSF56601">
    <property type="entry name" value="beta-lactamase/transpeptidase-like"/>
    <property type="match status" value="1"/>
</dbReference>
<feature type="chain" id="PRO_5002802903" evidence="1">
    <location>
        <begin position="23"/>
        <end position="551"/>
    </location>
</feature>
<evidence type="ECO:0000259" key="2">
    <source>
        <dbReference type="Pfam" id="PF00144"/>
    </source>
</evidence>
<dbReference type="eggNOG" id="COG1680">
    <property type="taxonomic scope" value="Bacteria"/>
</dbReference>
<protein>
    <submittedName>
        <fullName evidence="4">Beta-lactamase</fullName>
    </submittedName>
</protein>
<dbReference type="InterPro" id="IPR001466">
    <property type="entry name" value="Beta-lactam-related"/>
</dbReference>
<name>B4D795_9BACT</name>
<dbReference type="STRING" id="497964.CfE428DRAFT_4785"/>